<protein>
    <submittedName>
        <fullName evidence="1">Uncharacterized protein</fullName>
    </submittedName>
</protein>
<organism evidence="1 2">
    <name type="scientific">Desmospora profundinema</name>
    <dbReference type="NCBI Taxonomy" id="1571184"/>
    <lineage>
        <taxon>Bacteria</taxon>
        <taxon>Bacillati</taxon>
        <taxon>Bacillota</taxon>
        <taxon>Bacilli</taxon>
        <taxon>Bacillales</taxon>
        <taxon>Thermoactinomycetaceae</taxon>
        <taxon>Desmospora</taxon>
    </lineage>
</organism>
<dbReference type="Proteomes" id="UP001185012">
    <property type="component" value="Unassembled WGS sequence"/>
</dbReference>
<comment type="caution">
    <text evidence="1">The sequence shown here is derived from an EMBL/GenBank/DDBJ whole genome shotgun (WGS) entry which is preliminary data.</text>
</comment>
<gene>
    <name evidence="1" type="ORF">JOE21_001437</name>
</gene>
<evidence type="ECO:0000313" key="1">
    <source>
        <dbReference type="EMBL" id="MDR6225439.1"/>
    </source>
</evidence>
<name>A0ABU1IKY6_9BACL</name>
<sequence length="350" mass="38254">MKRIQSCAVFGLAKNVGKTTVLNAMAERADRDRVRVGLVSVGVDGEKWDVWSLREKPPIQVPADGWVATAASLLEIEKGDWEWVEETGIHSPLGPVMIARARTTTTVKLAGVHRSRGVSEVLKRMDRLGVELALVDGAYDRKVAGDPWLTDTAVAVAGAVMGPSLDEVVKGVSHWWSVAGLPAATDPVLRQAGMKARTTGRLVGVRGEAIVPLPYPSLLMQGEEWQRELEREEWTGLAVPGALTESGLAMLLRSKRPLELILSDPTRCFVSRSGLRRWFRIGGQLGYLRPLRLRAWAVNPVSPDGYGLNPRSLCERIGEVVHPVPVVDVKREGWPYSVLRKEGETGAVDG</sequence>
<proteinExistence type="predicted"/>
<accession>A0ABU1IKY6</accession>
<dbReference type="EMBL" id="JAVDQG010000003">
    <property type="protein sequence ID" value="MDR6225439.1"/>
    <property type="molecule type" value="Genomic_DNA"/>
</dbReference>
<reference evidence="1 2" key="1">
    <citation type="submission" date="2023-07" db="EMBL/GenBank/DDBJ databases">
        <title>Genomic Encyclopedia of Type Strains, Phase IV (KMG-IV): sequencing the most valuable type-strain genomes for metagenomic binning, comparative biology and taxonomic classification.</title>
        <authorList>
            <person name="Goeker M."/>
        </authorList>
    </citation>
    <scope>NUCLEOTIDE SEQUENCE [LARGE SCALE GENOMIC DNA]</scope>
    <source>
        <strain evidence="1 2">DSM 45903</strain>
    </source>
</reference>
<dbReference type="RefSeq" id="WP_309864142.1">
    <property type="nucleotide sequence ID" value="NZ_JAVDQG010000003.1"/>
</dbReference>
<keyword evidence="2" id="KW-1185">Reference proteome</keyword>
<evidence type="ECO:0000313" key="2">
    <source>
        <dbReference type="Proteomes" id="UP001185012"/>
    </source>
</evidence>